<evidence type="ECO:0000313" key="14">
    <source>
        <dbReference type="Proteomes" id="UP000308917"/>
    </source>
</evidence>
<dbReference type="GO" id="GO:0019843">
    <property type="term" value="F:rRNA binding"/>
    <property type="evidence" value="ECO:0007669"/>
    <property type="project" value="UniProtKB-KW"/>
</dbReference>
<keyword evidence="4 10" id="KW-0699">rRNA-binding</keyword>
<comment type="cofactor">
    <cofactor evidence="10">
        <name>Zn(2+)</name>
        <dbReference type="ChEBI" id="CHEBI:29105"/>
    </cofactor>
    <text evidence="10">Binds 1 zinc ion per subunit.</text>
</comment>
<dbReference type="InterPro" id="IPR012340">
    <property type="entry name" value="NA-bd_OB-fold"/>
</dbReference>
<feature type="binding site" evidence="10">
    <location>
        <position position="288"/>
    </location>
    <ligand>
        <name>Zn(2+)</name>
        <dbReference type="ChEBI" id="CHEBI:29105"/>
    </ligand>
</feature>
<organism evidence="13 14">
    <name type="scientific">Lampropedia puyangensis</name>
    <dbReference type="NCBI Taxonomy" id="1330072"/>
    <lineage>
        <taxon>Bacteria</taxon>
        <taxon>Pseudomonadati</taxon>
        <taxon>Pseudomonadota</taxon>
        <taxon>Betaproteobacteria</taxon>
        <taxon>Burkholderiales</taxon>
        <taxon>Comamonadaceae</taxon>
        <taxon>Lampropedia</taxon>
    </lineage>
</organism>
<dbReference type="EC" id="3.6.1.-" evidence="10"/>
<dbReference type="EMBL" id="STFG01000003">
    <property type="protein sequence ID" value="THU04159.1"/>
    <property type="molecule type" value="Genomic_DNA"/>
</dbReference>
<evidence type="ECO:0000259" key="12">
    <source>
        <dbReference type="PROSITE" id="PS51721"/>
    </source>
</evidence>
<keyword evidence="6 10" id="KW-0378">Hydrolase</keyword>
<dbReference type="CDD" id="cd04466">
    <property type="entry name" value="S1_YloQ_GTPase"/>
    <property type="match status" value="1"/>
</dbReference>
<keyword evidence="8 10" id="KW-0694">RNA-binding</keyword>
<keyword evidence="14" id="KW-1185">Reference proteome</keyword>
<feature type="binding site" evidence="10">
    <location>
        <position position="286"/>
    </location>
    <ligand>
        <name>Zn(2+)</name>
        <dbReference type="ChEBI" id="CHEBI:29105"/>
    </ligand>
</feature>
<comment type="subunit">
    <text evidence="10">Monomer. Associates with 30S ribosomal subunit, binds 16S rRNA.</text>
</comment>
<protein>
    <recommendedName>
        <fullName evidence="10">Small ribosomal subunit biogenesis GTPase RsgA</fullName>
        <ecNumber evidence="10">3.6.1.-</ecNumber>
    </recommendedName>
</protein>
<dbReference type="InterPro" id="IPR031944">
    <property type="entry name" value="RsgA_N"/>
</dbReference>
<dbReference type="GO" id="GO:0046872">
    <property type="term" value="F:metal ion binding"/>
    <property type="evidence" value="ECO:0007669"/>
    <property type="project" value="UniProtKB-KW"/>
</dbReference>
<dbReference type="InterPro" id="IPR004881">
    <property type="entry name" value="Ribosome_biogen_GTPase_RsgA"/>
</dbReference>
<feature type="binding site" evidence="10">
    <location>
        <position position="294"/>
    </location>
    <ligand>
        <name>Zn(2+)</name>
        <dbReference type="ChEBI" id="CHEBI:29105"/>
    </ligand>
</feature>
<dbReference type="RefSeq" id="WP_136572723.1">
    <property type="nucleotide sequence ID" value="NZ_STFG01000003.1"/>
</dbReference>
<evidence type="ECO:0000256" key="6">
    <source>
        <dbReference type="ARBA" id="ARBA00022801"/>
    </source>
</evidence>
<dbReference type="PROSITE" id="PS51721">
    <property type="entry name" value="G_CP"/>
    <property type="match status" value="1"/>
</dbReference>
<feature type="binding site" evidence="10">
    <location>
        <position position="281"/>
    </location>
    <ligand>
        <name>Zn(2+)</name>
        <dbReference type="ChEBI" id="CHEBI:29105"/>
    </ligand>
</feature>
<dbReference type="Gene3D" id="3.40.50.300">
    <property type="entry name" value="P-loop containing nucleotide triphosphate hydrolases"/>
    <property type="match status" value="1"/>
</dbReference>
<evidence type="ECO:0000256" key="10">
    <source>
        <dbReference type="HAMAP-Rule" id="MF_01820"/>
    </source>
</evidence>
<evidence type="ECO:0000256" key="7">
    <source>
        <dbReference type="ARBA" id="ARBA00022833"/>
    </source>
</evidence>
<dbReference type="Gene3D" id="1.10.40.50">
    <property type="entry name" value="Probable gtpase engc, domain 3"/>
    <property type="match status" value="1"/>
</dbReference>
<dbReference type="NCBIfam" id="TIGR00157">
    <property type="entry name" value="ribosome small subunit-dependent GTPase A"/>
    <property type="match status" value="1"/>
</dbReference>
<dbReference type="HAMAP" id="MF_01820">
    <property type="entry name" value="GTPase_RsgA"/>
    <property type="match status" value="1"/>
</dbReference>
<comment type="similarity">
    <text evidence="10">Belongs to the TRAFAC class YlqF/YawG GTPase family. RsgA subfamily.</text>
</comment>
<evidence type="ECO:0000256" key="3">
    <source>
        <dbReference type="ARBA" id="ARBA00022723"/>
    </source>
</evidence>
<dbReference type="AlphaFoldDB" id="A0A4S8FAC9"/>
<feature type="domain" description="CP-type G" evidence="12">
    <location>
        <begin position="72"/>
        <end position="257"/>
    </location>
</feature>
<accession>A0A4S8FAC9</accession>
<evidence type="ECO:0000256" key="1">
    <source>
        <dbReference type="ARBA" id="ARBA00022490"/>
    </source>
</evidence>
<dbReference type="InterPro" id="IPR010914">
    <property type="entry name" value="RsgA_GTPase_dom"/>
</dbReference>
<name>A0A4S8FAC9_9BURK</name>
<dbReference type="SUPFAM" id="SSF50249">
    <property type="entry name" value="Nucleic acid-binding proteins"/>
    <property type="match status" value="1"/>
</dbReference>
<keyword evidence="5 10" id="KW-0547">Nucleotide-binding</keyword>
<evidence type="ECO:0000313" key="13">
    <source>
        <dbReference type="EMBL" id="THU04159.1"/>
    </source>
</evidence>
<proteinExistence type="inferred from homology"/>
<dbReference type="Proteomes" id="UP000308917">
    <property type="component" value="Unassembled WGS sequence"/>
</dbReference>
<gene>
    <name evidence="10 13" type="primary">rsgA</name>
    <name evidence="13" type="ORF">E9531_05410</name>
</gene>
<dbReference type="GO" id="GO:0003924">
    <property type="term" value="F:GTPase activity"/>
    <property type="evidence" value="ECO:0007669"/>
    <property type="project" value="UniProtKB-UniRule"/>
</dbReference>
<evidence type="ECO:0000256" key="9">
    <source>
        <dbReference type="ARBA" id="ARBA00023134"/>
    </source>
</evidence>
<evidence type="ECO:0000256" key="8">
    <source>
        <dbReference type="ARBA" id="ARBA00022884"/>
    </source>
</evidence>
<sequence length="345" mass="37836">MAVALQEGLVVTGHGRHYVVETEDGQRRICHPRGKKSQAVVGDRVHWLAPATGQGDEGSIEAILPRSNLFYRQDDIRTKAFAANIDQVLVLLGAEPVFSEWQLAKALVAAQAAGIPALIGLNKQDLTEPFALAWQRLAAYRQVWPTAHLESAGSAAALPTGRALYPVFRVQFDAEHGGEDWPALLHRLQGKATLVLGPSGVGKSTLINRLVPAADAQTAEISRALNSGRHTTTTTTWYWVDRAEQTAVLDSPGFQEFGLNHIEWQQLPQWMPDIGRHATGCKFYNCTHIHEPGCIVRDAVDREEVEATRVEEANKETAGGMALPLIAPSRYALYQALFAELRDKS</sequence>
<feature type="binding site" evidence="10">
    <location>
        <begin position="197"/>
        <end position="205"/>
    </location>
    <ligand>
        <name>GTP</name>
        <dbReference type="ChEBI" id="CHEBI:37565"/>
    </ligand>
</feature>
<dbReference type="Pfam" id="PF03193">
    <property type="entry name" value="RsgA_GTPase"/>
    <property type="match status" value="2"/>
</dbReference>
<reference evidence="13 14" key="1">
    <citation type="journal article" date="2015" name="Antonie Van Leeuwenhoek">
        <title>Lampropedia puyangensis sp. nov., isolated from symptomatic bark of Populus ? euramericana canker and emended description of Lampropedia hyalina (Ehrenberg 1832) Lee et al. 2004.</title>
        <authorList>
            <person name="Li Y."/>
            <person name="Wang T."/>
            <person name="Piao C.G."/>
            <person name="Wang L.F."/>
            <person name="Tian G.Z."/>
            <person name="Zhu T.H."/>
            <person name="Guo M.W."/>
        </authorList>
    </citation>
    <scope>NUCLEOTIDE SEQUENCE [LARGE SCALE GENOMIC DNA]</scope>
    <source>
        <strain evidence="13 14">2-bin</strain>
    </source>
</reference>
<dbReference type="Gene3D" id="2.40.50.140">
    <property type="entry name" value="Nucleic acid-binding proteins"/>
    <property type="match status" value="1"/>
</dbReference>
<keyword evidence="7 10" id="KW-0862">Zinc</keyword>
<keyword evidence="3 10" id="KW-0479">Metal-binding</keyword>
<dbReference type="PROSITE" id="PS50936">
    <property type="entry name" value="ENGC_GTPASE"/>
    <property type="match status" value="1"/>
</dbReference>
<evidence type="ECO:0000256" key="2">
    <source>
        <dbReference type="ARBA" id="ARBA00022517"/>
    </source>
</evidence>
<feature type="domain" description="EngC GTPase" evidence="11">
    <location>
        <begin position="83"/>
        <end position="255"/>
    </location>
</feature>
<dbReference type="GO" id="GO:0005525">
    <property type="term" value="F:GTP binding"/>
    <property type="evidence" value="ECO:0007669"/>
    <property type="project" value="UniProtKB-UniRule"/>
</dbReference>
<dbReference type="PANTHER" id="PTHR32120:SF11">
    <property type="entry name" value="SMALL RIBOSOMAL SUBUNIT BIOGENESIS GTPASE RSGA 1, MITOCHONDRIAL-RELATED"/>
    <property type="match status" value="1"/>
</dbReference>
<dbReference type="GO" id="GO:0042274">
    <property type="term" value="P:ribosomal small subunit biogenesis"/>
    <property type="evidence" value="ECO:0007669"/>
    <property type="project" value="UniProtKB-UniRule"/>
</dbReference>
<dbReference type="InterPro" id="IPR027417">
    <property type="entry name" value="P-loop_NTPase"/>
</dbReference>
<dbReference type="PANTHER" id="PTHR32120">
    <property type="entry name" value="SMALL RIBOSOMAL SUBUNIT BIOGENESIS GTPASE RSGA"/>
    <property type="match status" value="1"/>
</dbReference>
<feature type="binding site" evidence="10">
    <location>
        <begin position="122"/>
        <end position="125"/>
    </location>
    <ligand>
        <name>GTP</name>
        <dbReference type="ChEBI" id="CHEBI:37565"/>
    </ligand>
</feature>
<comment type="function">
    <text evidence="10">One of several proteins that assist in the late maturation steps of the functional core of the 30S ribosomal subunit. Helps release RbfA from mature subunits. May play a role in the assembly of ribosomal proteins into the subunit. Circularly permuted GTPase that catalyzes slow GTP hydrolysis, GTPase activity is stimulated by the 30S ribosomal subunit.</text>
</comment>
<evidence type="ECO:0000256" key="4">
    <source>
        <dbReference type="ARBA" id="ARBA00022730"/>
    </source>
</evidence>
<comment type="subcellular location">
    <subcellularLocation>
        <location evidence="10">Cytoplasm</location>
    </subcellularLocation>
</comment>
<evidence type="ECO:0000256" key="5">
    <source>
        <dbReference type="ARBA" id="ARBA00022741"/>
    </source>
</evidence>
<evidence type="ECO:0000259" key="11">
    <source>
        <dbReference type="PROSITE" id="PS50936"/>
    </source>
</evidence>
<keyword evidence="9 10" id="KW-0342">GTP-binding</keyword>
<dbReference type="GO" id="GO:0005737">
    <property type="term" value="C:cytoplasm"/>
    <property type="evidence" value="ECO:0007669"/>
    <property type="project" value="UniProtKB-SubCell"/>
</dbReference>
<keyword evidence="1 10" id="KW-0963">Cytoplasm</keyword>
<keyword evidence="2 10" id="KW-0690">Ribosome biogenesis</keyword>
<comment type="caution">
    <text evidence="13">The sequence shown here is derived from an EMBL/GenBank/DDBJ whole genome shotgun (WGS) entry which is preliminary data.</text>
</comment>
<dbReference type="SUPFAM" id="SSF52540">
    <property type="entry name" value="P-loop containing nucleoside triphosphate hydrolases"/>
    <property type="match status" value="1"/>
</dbReference>
<dbReference type="OrthoDB" id="9809485at2"/>
<dbReference type="InterPro" id="IPR030378">
    <property type="entry name" value="G_CP_dom"/>
</dbReference>